<accession>A0A017TDS8</accession>
<keyword evidence="1" id="KW-1133">Transmembrane helix</keyword>
<name>A0A017TDS8_9BACT</name>
<keyword evidence="1" id="KW-0812">Transmembrane</keyword>
<feature type="transmembrane region" description="Helical" evidence="1">
    <location>
        <begin position="30"/>
        <end position="48"/>
    </location>
</feature>
<keyword evidence="4" id="KW-1185">Reference proteome</keyword>
<keyword evidence="1" id="KW-0472">Membrane</keyword>
<evidence type="ECO:0000259" key="2">
    <source>
        <dbReference type="Pfam" id="PF03779"/>
    </source>
</evidence>
<evidence type="ECO:0000313" key="4">
    <source>
        <dbReference type="Proteomes" id="UP000019678"/>
    </source>
</evidence>
<dbReference type="Pfam" id="PF03779">
    <property type="entry name" value="SPW"/>
    <property type="match status" value="1"/>
</dbReference>
<dbReference type="eggNOG" id="ENOG5030TGT">
    <property type="taxonomic scope" value="Bacteria"/>
</dbReference>
<protein>
    <recommendedName>
        <fullName evidence="2">SPW repeat-containing integral membrane domain-containing protein</fullName>
    </recommendedName>
</protein>
<dbReference type="EMBL" id="ASRX01000010">
    <property type="protein sequence ID" value="EYF07453.1"/>
    <property type="molecule type" value="Genomic_DNA"/>
</dbReference>
<reference evidence="3 4" key="1">
    <citation type="submission" date="2013-05" db="EMBL/GenBank/DDBJ databases">
        <title>Genome assembly of Chondromyces apiculatus DSM 436.</title>
        <authorList>
            <person name="Sharma G."/>
            <person name="Khatri I."/>
            <person name="Kaur C."/>
            <person name="Mayilraj S."/>
            <person name="Subramanian S."/>
        </authorList>
    </citation>
    <scope>NUCLEOTIDE SEQUENCE [LARGE SCALE GENOMIC DNA]</scope>
    <source>
        <strain evidence="3 4">DSM 436</strain>
    </source>
</reference>
<dbReference type="AlphaFoldDB" id="A0A017TDS8"/>
<dbReference type="Proteomes" id="UP000019678">
    <property type="component" value="Unassembled WGS sequence"/>
</dbReference>
<dbReference type="RefSeq" id="WP_044237770.1">
    <property type="nucleotide sequence ID" value="NZ_ASRX01000010.1"/>
</dbReference>
<evidence type="ECO:0000256" key="1">
    <source>
        <dbReference type="SAM" id="Phobius"/>
    </source>
</evidence>
<feature type="domain" description="SPW repeat-containing integral membrane" evidence="2">
    <location>
        <begin position="5"/>
        <end position="92"/>
    </location>
</feature>
<organism evidence="3 4">
    <name type="scientific">Chondromyces apiculatus DSM 436</name>
    <dbReference type="NCBI Taxonomy" id="1192034"/>
    <lineage>
        <taxon>Bacteria</taxon>
        <taxon>Pseudomonadati</taxon>
        <taxon>Myxococcota</taxon>
        <taxon>Polyangia</taxon>
        <taxon>Polyangiales</taxon>
        <taxon>Polyangiaceae</taxon>
        <taxon>Chondromyces</taxon>
    </lineage>
</organism>
<evidence type="ECO:0000313" key="3">
    <source>
        <dbReference type="EMBL" id="EYF07453.1"/>
    </source>
</evidence>
<feature type="transmembrane region" description="Helical" evidence="1">
    <location>
        <begin position="7"/>
        <end position="24"/>
    </location>
</feature>
<comment type="caution">
    <text evidence="3">The sequence shown here is derived from an EMBL/GenBank/DDBJ whole genome shotgun (WGS) entry which is preliminary data.</text>
</comment>
<sequence>MTVARGVNIALGLWLFASAFLWQHTEAQFTNAWVIGVLSTTFAVLVLWAPSARHLNTALGVWTVLSAWVLPSISTMTVWNNVIVGIGIFATSLLPAVDMQTTPTNASRG</sequence>
<proteinExistence type="predicted"/>
<gene>
    <name evidence="3" type="ORF">CAP_0206</name>
</gene>
<feature type="transmembrane region" description="Helical" evidence="1">
    <location>
        <begin position="79"/>
        <end position="97"/>
    </location>
</feature>
<dbReference type="InterPro" id="IPR005530">
    <property type="entry name" value="SPW"/>
</dbReference>